<reference evidence="2 4" key="1">
    <citation type="submission" date="2015-07" db="EMBL/GenBank/DDBJ databases">
        <authorList>
            <person name="Cajimat M.N.B."/>
            <person name="Milazzo M.L."/>
            <person name="Fulhorst C.F."/>
        </authorList>
    </citation>
    <scope>NUCLEOTIDE SEQUENCE [LARGE SCALE GENOMIC DNA]</scope>
    <source>
        <strain evidence="2">Single colony</strain>
    </source>
</reference>
<dbReference type="Proteomes" id="UP000239560">
    <property type="component" value="Unassembled WGS sequence"/>
</dbReference>
<evidence type="ECO:0000313" key="2">
    <source>
        <dbReference type="EMBL" id="CTR05738.1"/>
    </source>
</evidence>
<dbReference type="EMBL" id="CWKI01000003">
    <property type="protein sequence ID" value="CTR05738.1"/>
    <property type="molecule type" value="Genomic_DNA"/>
</dbReference>
<dbReference type="Proteomes" id="UP000199069">
    <property type="component" value="Unassembled WGS sequence"/>
</dbReference>
<dbReference type="AlphaFoldDB" id="A0A0K3CA42"/>
<sequence length="468" mass="52222">MAVYRSTKLSTSAWFAEETMQTIRNSAATDEQLDPIQEYEKELYRDYWGQANGRITDGVLHSAYLADKPGQIDPPFPDIVRAEYERLNVALEVYVKATGPTGGAFLIYGQSGAGKSRSLRYLKARKFERKEPVIVTDTGREAFDLFCEEGAFFDIPLKLLEHESIVPLRPILVLIDVDRRRPEKPMPATFNVPMKNIVTCFATSPSRDRYRVQERNFPEFAVWVIDLWPDNELDAFDAHRQVPLHRFASSPRVYLTPSKRPSAPETHLPPYAEVVPPPRPEERNKLFQLPVPQPMSDRAATSASDAVVPAVGTPASPTQADESSATIMPSLFLPDVSTTHPSCTPSSGDFYTFSDCIHYMGRIAGRAHKFLRYGEHRKTLNARQDLFPRLNVGRTLDILSAARTYSPNPADYILSLPTSMQPDGFDRVFLVVPAPGVPRPNEGGPVSTIPPASPAVQEWLGEALEAPK</sequence>
<dbReference type="OrthoDB" id="2520027at2759"/>
<evidence type="ECO:0000256" key="1">
    <source>
        <dbReference type="SAM" id="MobiDB-lite"/>
    </source>
</evidence>
<proteinExistence type="predicted"/>
<evidence type="ECO:0000313" key="4">
    <source>
        <dbReference type="Proteomes" id="UP000199069"/>
    </source>
</evidence>
<protein>
    <submittedName>
        <fullName evidence="2 3">Proteophosphoglycan ppg4</fullName>
    </submittedName>
</protein>
<dbReference type="EMBL" id="LCTV02000003">
    <property type="protein sequence ID" value="PRQ75766.1"/>
    <property type="molecule type" value="Genomic_DNA"/>
</dbReference>
<evidence type="ECO:0000313" key="3">
    <source>
        <dbReference type="EMBL" id="PRQ75766.1"/>
    </source>
</evidence>
<name>A0A0K3CA42_RHOTO</name>
<feature type="region of interest" description="Disordered" evidence="1">
    <location>
        <begin position="255"/>
        <end position="284"/>
    </location>
</feature>
<evidence type="ECO:0000313" key="5">
    <source>
        <dbReference type="Proteomes" id="UP000239560"/>
    </source>
</evidence>
<accession>A0A0K3CA42</accession>
<keyword evidence="4" id="KW-1185">Reference proteome</keyword>
<reference evidence="3 5" key="2">
    <citation type="journal article" date="2018" name="Elife">
        <title>Functional genomics of lipid metabolism in the oleaginous yeast Rhodosporidium toruloides.</title>
        <authorList>
            <person name="Coradetti S.T."/>
            <person name="Pinel D."/>
            <person name="Geiselman G."/>
            <person name="Ito M."/>
            <person name="Mondo S."/>
            <person name="Reilly M.C."/>
            <person name="Cheng Y.F."/>
            <person name="Bauer S."/>
            <person name="Grigoriev I."/>
            <person name="Gladden J.M."/>
            <person name="Simmons B.A."/>
            <person name="Brem R."/>
            <person name="Arkin A.P."/>
            <person name="Skerker J.M."/>
        </authorList>
    </citation>
    <scope>NUCLEOTIDE SEQUENCE [LARGE SCALE GENOMIC DNA]</scope>
    <source>
        <strain evidence="3 5">NBRC 0880</strain>
    </source>
</reference>
<gene>
    <name evidence="2" type="primary">FGENESH: predicted gene_3.50</name>
    <name evidence="3" type="ORF">AAT19DRAFT_12788</name>
    <name evidence="2" type="ORF">BN2166_0015990</name>
</gene>
<organism evidence="2 4">
    <name type="scientific">Rhodotorula toruloides</name>
    <name type="common">Yeast</name>
    <name type="synonym">Rhodosporidium toruloides</name>
    <dbReference type="NCBI Taxonomy" id="5286"/>
    <lineage>
        <taxon>Eukaryota</taxon>
        <taxon>Fungi</taxon>
        <taxon>Dikarya</taxon>
        <taxon>Basidiomycota</taxon>
        <taxon>Pucciniomycotina</taxon>
        <taxon>Microbotryomycetes</taxon>
        <taxon>Sporidiobolales</taxon>
        <taxon>Sporidiobolaceae</taxon>
        <taxon>Rhodotorula</taxon>
    </lineage>
</organism>